<feature type="compositionally biased region" description="Polar residues" evidence="3">
    <location>
        <begin position="384"/>
        <end position="400"/>
    </location>
</feature>
<dbReference type="PANTHER" id="PTHR42107">
    <property type="entry name" value="YALI0D24453P"/>
    <property type="match status" value="1"/>
</dbReference>
<feature type="compositionally biased region" description="Acidic residues" evidence="3">
    <location>
        <begin position="440"/>
        <end position="486"/>
    </location>
</feature>
<dbReference type="Proteomes" id="UP001302602">
    <property type="component" value="Unassembled WGS sequence"/>
</dbReference>
<keyword evidence="2" id="KW-0539">Nucleus</keyword>
<feature type="region of interest" description="Disordered" evidence="3">
    <location>
        <begin position="509"/>
        <end position="644"/>
    </location>
</feature>
<dbReference type="RefSeq" id="XP_062646978.1">
    <property type="nucleotide sequence ID" value="XM_062797067.1"/>
</dbReference>
<feature type="domain" description="WHIM1" evidence="4">
    <location>
        <begin position="154"/>
        <end position="198"/>
    </location>
</feature>
<dbReference type="InterPro" id="IPR028942">
    <property type="entry name" value="WHIM1_dom"/>
</dbReference>
<keyword evidence="6" id="KW-1185">Reference proteome</keyword>
<gene>
    <name evidence="5" type="ORF">N657DRAFT_690850</name>
</gene>
<reference evidence="5" key="2">
    <citation type="submission" date="2023-05" db="EMBL/GenBank/DDBJ databases">
        <authorList>
            <consortium name="Lawrence Berkeley National Laboratory"/>
            <person name="Steindorff A."/>
            <person name="Hensen N."/>
            <person name="Bonometti L."/>
            <person name="Westerberg I."/>
            <person name="Brannstrom I.O."/>
            <person name="Guillou S."/>
            <person name="Cros-Aarteil S."/>
            <person name="Calhoun S."/>
            <person name="Haridas S."/>
            <person name="Kuo A."/>
            <person name="Mondo S."/>
            <person name="Pangilinan J."/>
            <person name="Riley R."/>
            <person name="Labutti K."/>
            <person name="Andreopoulos B."/>
            <person name="Lipzen A."/>
            <person name="Chen C."/>
            <person name="Yanf M."/>
            <person name="Daum C."/>
            <person name="Ng V."/>
            <person name="Clum A."/>
            <person name="Ohm R."/>
            <person name="Martin F."/>
            <person name="Silar P."/>
            <person name="Natvig D."/>
            <person name="Lalanne C."/>
            <person name="Gautier V."/>
            <person name="Ament-Velasquez S.L."/>
            <person name="Kruys A."/>
            <person name="Hutchinson M.I."/>
            <person name="Powell A.J."/>
            <person name="Barry K."/>
            <person name="Miller A.N."/>
            <person name="Grigoriev I.V."/>
            <person name="Debuchy R."/>
            <person name="Gladieux P."/>
            <person name="Thoren M.H."/>
            <person name="Johannesson H."/>
        </authorList>
    </citation>
    <scope>NUCLEOTIDE SEQUENCE</scope>
    <source>
        <strain evidence="5">CBS 731.68</strain>
    </source>
</reference>
<feature type="region of interest" description="Disordered" evidence="3">
    <location>
        <begin position="298"/>
        <end position="490"/>
    </location>
</feature>
<evidence type="ECO:0000256" key="3">
    <source>
        <dbReference type="SAM" id="MobiDB-lite"/>
    </source>
</evidence>
<protein>
    <recommendedName>
        <fullName evidence="4">WHIM1 domain-containing protein</fullName>
    </recommendedName>
</protein>
<proteinExistence type="predicted"/>
<dbReference type="Pfam" id="PF15612">
    <property type="entry name" value="WHIM1"/>
    <property type="match status" value="1"/>
</dbReference>
<evidence type="ECO:0000259" key="4">
    <source>
        <dbReference type="Pfam" id="PF15612"/>
    </source>
</evidence>
<dbReference type="AlphaFoldDB" id="A0AAN6TYR6"/>
<organism evidence="5 6">
    <name type="scientific">Parathielavia appendiculata</name>
    <dbReference type="NCBI Taxonomy" id="2587402"/>
    <lineage>
        <taxon>Eukaryota</taxon>
        <taxon>Fungi</taxon>
        <taxon>Dikarya</taxon>
        <taxon>Ascomycota</taxon>
        <taxon>Pezizomycotina</taxon>
        <taxon>Sordariomycetes</taxon>
        <taxon>Sordariomycetidae</taxon>
        <taxon>Sordariales</taxon>
        <taxon>Chaetomiaceae</taxon>
        <taxon>Parathielavia</taxon>
    </lineage>
</organism>
<feature type="compositionally biased region" description="Low complexity" evidence="3">
    <location>
        <begin position="8"/>
        <end position="18"/>
    </location>
</feature>
<dbReference type="EMBL" id="MU853229">
    <property type="protein sequence ID" value="KAK4123207.1"/>
    <property type="molecule type" value="Genomic_DNA"/>
</dbReference>
<sequence length="644" mass="71693">MAEDDSSELSSISSLSEPPSDDESDIQLEERHGILKFFHKVDKNQALEPKERTPPRPKREPSPPHEYVLADNPDISFIVMFRARFSEAFPKNLANFGPQELERDVVESIPGERVEHFLCALLGLLLNRKQDVKPGHYNRALEEAIQTHKGQWAKDWESQNPLAGQATFASMTPVQRLTLLRTLVQWTLSSSDAVRTIISQSYKNRHDDDLNIPLSVQPWGSDGDKRRYFLIEGNDDTSFRVYRESNPAGLQRTWWSVAGNIDELKALAEKLETQDGGPKAKAFAKRIMLSIPRFEATEEKRRRREYRQMRKEQFRRPEPGFSLYEGRTRGKRMKYTYSDDERDSFSDSTTRRSTRNTRNATPAEPSGPVTTASGRQVRAPTRLNAENASNGVPSASTSVQGDGEDLEIKQTTRSGRPQRSAAASHGSNSWATRKRKSEEYDSDESEEEEGSEPDFGDDEEEEHVPEEESEVDEEEFEEDDIMDEDLDGVKKPSLIFTFPIRVSFDENNKVRQIPGPPVAVEKQKHPRTAHRNVVVSGDSEVSDASPAEPVVTEPEPPAAEVISVATKRLTPLEPGGSQSEAGVSQPAEPAEKSAAGADQPMVDAADTVKSPPTPSSEPATSLALRGSPEIARSAPRPADAVPAE</sequence>
<dbReference type="GeneID" id="87833835"/>
<feature type="compositionally biased region" description="Basic and acidic residues" evidence="3">
    <location>
        <begin position="28"/>
        <end position="63"/>
    </location>
</feature>
<accession>A0AAN6TYR6</accession>
<evidence type="ECO:0000313" key="6">
    <source>
        <dbReference type="Proteomes" id="UP001302602"/>
    </source>
</evidence>
<feature type="region of interest" description="Disordered" evidence="3">
    <location>
        <begin position="1"/>
        <end position="68"/>
    </location>
</feature>
<evidence type="ECO:0000313" key="5">
    <source>
        <dbReference type="EMBL" id="KAK4123207.1"/>
    </source>
</evidence>
<feature type="compositionally biased region" description="Basic and acidic residues" evidence="3">
    <location>
        <begin position="298"/>
        <end position="318"/>
    </location>
</feature>
<feature type="compositionally biased region" description="Low complexity" evidence="3">
    <location>
        <begin position="546"/>
        <end position="561"/>
    </location>
</feature>
<evidence type="ECO:0000256" key="1">
    <source>
        <dbReference type="ARBA" id="ARBA00004123"/>
    </source>
</evidence>
<name>A0AAN6TYR6_9PEZI</name>
<reference evidence="5" key="1">
    <citation type="journal article" date="2023" name="Mol. Phylogenet. Evol.">
        <title>Genome-scale phylogeny and comparative genomics of the fungal order Sordariales.</title>
        <authorList>
            <person name="Hensen N."/>
            <person name="Bonometti L."/>
            <person name="Westerberg I."/>
            <person name="Brannstrom I.O."/>
            <person name="Guillou S."/>
            <person name="Cros-Aarteil S."/>
            <person name="Calhoun S."/>
            <person name="Haridas S."/>
            <person name="Kuo A."/>
            <person name="Mondo S."/>
            <person name="Pangilinan J."/>
            <person name="Riley R."/>
            <person name="LaButti K."/>
            <person name="Andreopoulos B."/>
            <person name="Lipzen A."/>
            <person name="Chen C."/>
            <person name="Yan M."/>
            <person name="Daum C."/>
            <person name="Ng V."/>
            <person name="Clum A."/>
            <person name="Steindorff A."/>
            <person name="Ohm R.A."/>
            <person name="Martin F."/>
            <person name="Silar P."/>
            <person name="Natvig D.O."/>
            <person name="Lalanne C."/>
            <person name="Gautier V."/>
            <person name="Ament-Velasquez S.L."/>
            <person name="Kruys A."/>
            <person name="Hutchinson M.I."/>
            <person name="Powell A.J."/>
            <person name="Barry K."/>
            <person name="Miller A.N."/>
            <person name="Grigoriev I.V."/>
            <person name="Debuchy R."/>
            <person name="Gladieux P."/>
            <person name="Hiltunen Thoren M."/>
            <person name="Johannesson H."/>
        </authorList>
    </citation>
    <scope>NUCLEOTIDE SEQUENCE</scope>
    <source>
        <strain evidence="5">CBS 731.68</strain>
    </source>
</reference>
<dbReference type="GO" id="GO:0005634">
    <property type="term" value="C:nucleus"/>
    <property type="evidence" value="ECO:0007669"/>
    <property type="project" value="UniProtKB-SubCell"/>
</dbReference>
<dbReference type="PANTHER" id="PTHR42107:SF1">
    <property type="entry name" value="WHIM1 DOMAIN-CONTAINING PROTEIN"/>
    <property type="match status" value="1"/>
</dbReference>
<evidence type="ECO:0000256" key="2">
    <source>
        <dbReference type="ARBA" id="ARBA00023242"/>
    </source>
</evidence>
<comment type="subcellular location">
    <subcellularLocation>
        <location evidence="1">Nucleus</location>
    </subcellularLocation>
</comment>
<comment type="caution">
    <text evidence="5">The sequence shown here is derived from an EMBL/GenBank/DDBJ whole genome shotgun (WGS) entry which is preliminary data.</text>
</comment>